<protein>
    <submittedName>
        <fullName evidence="2">Uncharacterized protein</fullName>
    </submittedName>
</protein>
<dbReference type="RefSeq" id="WP_015205749.1">
    <property type="nucleotide sequence ID" value="NC_019757.1"/>
</dbReference>
<proteinExistence type="predicted"/>
<evidence type="ECO:0000256" key="1">
    <source>
        <dbReference type="SAM" id="Phobius"/>
    </source>
</evidence>
<keyword evidence="1" id="KW-1133">Transmembrane helix</keyword>
<dbReference type="Proteomes" id="UP000010475">
    <property type="component" value="Chromosome"/>
</dbReference>
<evidence type="ECO:0000313" key="3">
    <source>
        <dbReference type="Proteomes" id="UP000010475"/>
    </source>
</evidence>
<keyword evidence="3" id="KW-1185">Reference proteome</keyword>
<reference evidence="2 3" key="1">
    <citation type="submission" date="2012-06" db="EMBL/GenBank/DDBJ databases">
        <title>Finished chromosome of genome of Cylindrospermum stagnale PCC 7417.</title>
        <authorList>
            <consortium name="US DOE Joint Genome Institute"/>
            <person name="Gugger M."/>
            <person name="Coursin T."/>
            <person name="Rippka R."/>
            <person name="Tandeau De Marsac N."/>
            <person name="Huntemann M."/>
            <person name="Wei C.-L."/>
            <person name="Han J."/>
            <person name="Detter J.C."/>
            <person name="Han C."/>
            <person name="Tapia R."/>
            <person name="Chen A."/>
            <person name="Kyrpides N."/>
            <person name="Mavromatis K."/>
            <person name="Markowitz V."/>
            <person name="Szeto E."/>
            <person name="Ivanova N."/>
            <person name="Pagani I."/>
            <person name="Pati A."/>
            <person name="Goodwin L."/>
            <person name="Nordberg H.P."/>
            <person name="Cantor M.N."/>
            <person name="Hua S.X."/>
            <person name="Woyke T."/>
            <person name="Kerfeld C.A."/>
        </authorList>
    </citation>
    <scope>NUCLEOTIDE SEQUENCE [LARGE SCALE GENOMIC DNA]</scope>
    <source>
        <strain evidence="2 3">PCC 7417</strain>
    </source>
</reference>
<feature type="transmembrane region" description="Helical" evidence="1">
    <location>
        <begin position="157"/>
        <end position="176"/>
    </location>
</feature>
<dbReference type="HOGENOM" id="CLU_1238541_0_0_3"/>
<keyword evidence="1" id="KW-0812">Transmembrane</keyword>
<feature type="transmembrane region" description="Helical" evidence="1">
    <location>
        <begin position="196"/>
        <end position="216"/>
    </location>
</feature>
<evidence type="ECO:0000313" key="2">
    <source>
        <dbReference type="EMBL" id="AFZ22490.1"/>
    </source>
</evidence>
<feature type="transmembrane region" description="Helical" evidence="1">
    <location>
        <begin position="85"/>
        <end position="103"/>
    </location>
</feature>
<dbReference type="AlphaFoldDB" id="K9WQ27"/>
<dbReference type="EMBL" id="CP003642">
    <property type="protein sequence ID" value="AFZ22490.1"/>
    <property type="molecule type" value="Genomic_DNA"/>
</dbReference>
<dbReference type="KEGG" id="csg:Cylst_0113"/>
<feature type="transmembrane region" description="Helical" evidence="1">
    <location>
        <begin position="123"/>
        <end position="145"/>
    </location>
</feature>
<gene>
    <name evidence="2" type="ORF">Cylst_0113</name>
</gene>
<organism evidence="2 3">
    <name type="scientific">Cylindrospermum stagnale PCC 7417</name>
    <dbReference type="NCBI Taxonomy" id="56107"/>
    <lineage>
        <taxon>Bacteria</taxon>
        <taxon>Bacillati</taxon>
        <taxon>Cyanobacteriota</taxon>
        <taxon>Cyanophyceae</taxon>
        <taxon>Nostocales</taxon>
        <taxon>Nostocaceae</taxon>
        <taxon>Cylindrospermum</taxon>
    </lineage>
</organism>
<feature type="transmembrane region" description="Helical" evidence="1">
    <location>
        <begin position="12"/>
        <end position="43"/>
    </location>
</feature>
<accession>K9WQ27</accession>
<keyword evidence="1" id="KW-0472">Membrane</keyword>
<name>K9WQ27_9NOST</name>
<sequence>MKYHAKTGKFLWLWIPVTTASSLVGIVSGFVGGFIIALCGTAIPRHFLEPGQEGILVGSLLGGALIGTIIGISQGLVLRKYFPRIRYWIIASIFYSTISFQLIVQSRHFWLRNDKFITVQETFWQSIISGLVVGTIAGIVQWFALIAQFPEDSRWKTVSFVWVLVSPLSMIMSFPFLDFGDFYTIFNGGFDEKTILFVGGLAIYSTLTGLALLWLIKQRRTSI</sequence>
<feature type="transmembrane region" description="Helical" evidence="1">
    <location>
        <begin position="55"/>
        <end position="78"/>
    </location>
</feature>